<dbReference type="Proteomes" id="UP001500433">
    <property type="component" value="Unassembled WGS sequence"/>
</dbReference>
<feature type="transmembrane region" description="Helical" evidence="7">
    <location>
        <begin position="6"/>
        <end position="23"/>
    </location>
</feature>
<keyword evidence="10" id="KW-1185">Reference proteome</keyword>
<dbReference type="SUPFAM" id="SSF144091">
    <property type="entry name" value="Rhomboid-like"/>
    <property type="match status" value="1"/>
</dbReference>
<feature type="transmembrane region" description="Helical" evidence="7">
    <location>
        <begin position="169"/>
        <end position="188"/>
    </location>
</feature>
<evidence type="ECO:0000256" key="1">
    <source>
        <dbReference type="ARBA" id="ARBA00004141"/>
    </source>
</evidence>
<dbReference type="GO" id="GO:0006508">
    <property type="term" value="P:proteolysis"/>
    <property type="evidence" value="ECO:0007669"/>
    <property type="project" value="UniProtKB-KW"/>
</dbReference>
<comment type="subcellular location">
    <subcellularLocation>
        <location evidence="1">Membrane</location>
        <topology evidence="1">Multi-pass membrane protein</topology>
    </subcellularLocation>
</comment>
<keyword evidence="4" id="KW-0378">Hydrolase</keyword>
<evidence type="ECO:0000313" key="10">
    <source>
        <dbReference type="Proteomes" id="UP001500433"/>
    </source>
</evidence>
<evidence type="ECO:0000256" key="3">
    <source>
        <dbReference type="ARBA" id="ARBA00022692"/>
    </source>
</evidence>
<accession>A0ABP9ENW7</accession>
<evidence type="ECO:0000256" key="5">
    <source>
        <dbReference type="ARBA" id="ARBA00022989"/>
    </source>
</evidence>
<evidence type="ECO:0000259" key="8">
    <source>
        <dbReference type="Pfam" id="PF01694"/>
    </source>
</evidence>
<name>A0ABP9ENW7_9FLAO</name>
<protein>
    <submittedName>
        <fullName evidence="9">Rhomboid family intramembrane serine protease</fullName>
    </submittedName>
</protein>
<dbReference type="PANTHER" id="PTHR43731">
    <property type="entry name" value="RHOMBOID PROTEASE"/>
    <property type="match status" value="1"/>
</dbReference>
<feature type="transmembrane region" description="Helical" evidence="7">
    <location>
        <begin position="108"/>
        <end position="127"/>
    </location>
</feature>
<keyword evidence="6 7" id="KW-0472">Membrane</keyword>
<organism evidence="9 10">
    <name type="scientific">Flaviramulus aquimarinus</name>
    <dbReference type="NCBI Taxonomy" id="1170456"/>
    <lineage>
        <taxon>Bacteria</taxon>
        <taxon>Pseudomonadati</taxon>
        <taxon>Bacteroidota</taxon>
        <taxon>Flavobacteriia</taxon>
        <taxon>Flavobacteriales</taxon>
        <taxon>Flavobacteriaceae</taxon>
        <taxon>Flaviramulus</taxon>
    </lineage>
</organism>
<proteinExistence type="inferred from homology"/>
<feature type="transmembrane region" description="Helical" evidence="7">
    <location>
        <begin position="194"/>
        <end position="210"/>
    </location>
</feature>
<dbReference type="InterPro" id="IPR022764">
    <property type="entry name" value="Peptidase_S54_rhomboid_dom"/>
</dbReference>
<feature type="transmembrane region" description="Helical" evidence="7">
    <location>
        <begin position="133"/>
        <end position="157"/>
    </location>
</feature>
<dbReference type="PANTHER" id="PTHR43731:SF14">
    <property type="entry name" value="PRESENILIN-ASSOCIATED RHOMBOID-LIKE PROTEIN, MITOCHONDRIAL"/>
    <property type="match status" value="1"/>
</dbReference>
<feature type="transmembrane region" description="Helical" evidence="7">
    <location>
        <begin position="60"/>
        <end position="78"/>
    </location>
</feature>
<keyword evidence="9" id="KW-0645">Protease</keyword>
<evidence type="ECO:0000256" key="2">
    <source>
        <dbReference type="ARBA" id="ARBA00009045"/>
    </source>
</evidence>
<dbReference type="RefSeq" id="WP_345271841.1">
    <property type="nucleotide sequence ID" value="NZ_BAABJH010000001.1"/>
</dbReference>
<dbReference type="Gene3D" id="1.20.1540.10">
    <property type="entry name" value="Rhomboid-like"/>
    <property type="match status" value="1"/>
</dbReference>
<keyword evidence="5 7" id="KW-1133">Transmembrane helix</keyword>
<sequence length="216" mass="24110">MGNLNIITIIIIAANVMISYKGFNDYGFFEKYKFQVGGVQRGEQIRMISSGFLHADTQHLLFNMLTLYFFADVVISLLNPIQFLLIYFGSLLLGSLLSLYFHKNEYHYSAVGASGAVMGILYSAILLQPGMSLYMFFIPIPIPAYIFGIGYLLYSIYGMKNRIGNIGHDAHFGGAIGGYVITLMLSPWLFKTNLLMIGLLAIPIVLLFALKKMGKM</sequence>
<evidence type="ECO:0000256" key="7">
    <source>
        <dbReference type="SAM" id="Phobius"/>
    </source>
</evidence>
<comment type="similarity">
    <text evidence="2">Belongs to the peptidase S54 family.</text>
</comment>
<comment type="caution">
    <text evidence="9">The sequence shown here is derived from an EMBL/GenBank/DDBJ whole genome shotgun (WGS) entry which is preliminary data.</text>
</comment>
<dbReference type="Pfam" id="PF01694">
    <property type="entry name" value="Rhomboid"/>
    <property type="match status" value="1"/>
</dbReference>
<dbReference type="InterPro" id="IPR035952">
    <property type="entry name" value="Rhomboid-like_sf"/>
</dbReference>
<reference evidence="10" key="1">
    <citation type="journal article" date="2019" name="Int. J. Syst. Evol. Microbiol.">
        <title>The Global Catalogue of Microorganisms (GCM) 10K type strain sequencing project: providing services to taxonomists for standard genome sequencing and annotation.</title>
        <authorList>
            <consortium name="The Broad Institute Genomics Platform"/>
            <consortium name="The Broad Institute Genome Sequencing Center for Infectious Disease"/>
            <person name="Wu L."/>
            <person name="Ma J."/>
        </authorList>
    </citation>
    <scope>NUCLEOTIDE SEQUENCE [LARGE SCALE GENOMIC DNA]</scope>
    <source>
        <strain evidence="10">JCM 18274</strain>
    </source>
</reference>
<evidence type="ECO:0000313" key="9">
    <source>
        <dbReference type="EMBL" id="GAA4882106.1"/>
    </source>
</evidence>
<dbReference type="EMBL" id="BAABJH010000001">
    <property type="protein sequence ID" value="GAA4882106.1"/>
    <property type="molecule type" value="Genomic_DNA"/>
</dbReference>
<feature type="transmembrane region" description="Helical" evidence="7">
    <location>
        <begin position="84"/>
        <end position="101"/>
    </location>
</feature>
<feature type="domain" description="Peptidase S54 rhomboid" evidence="8">
    <location>
        <begin position="42"/>
        <end position="187"/>
    </location>
</feature>
<evidence type="ECO:0000256" key="6">
    <source>
        <dbReference type="ARBA" id="ARBA00023136"/>
    </source>
</evidence>
<dbReference type="InterPro" id="IPR050925">
    <property type="entry name" value="Rhomboid_protease_S54"/>
</dbReference>
<gene>
    <name evidence="9" type="ORF">GCM10023311_00220</name>
</gene>
<keyword evidence="3 7" id="KW-0812">Transmembrane</keyword>
<evidence type="ECO:0000256" key="4">
    <source>
        <dbReference type="ARBA" id="ARBA00022801"/>
    </source>
</evidence>
<dbReference type="GO" id="GO:0008233">
    <property type="term" value="F:peptidase activity"/>
    <property type="evidence" value="ECO:0007669"/>
    <property type="project" value="UniProtKB-KW"/>
</dbReference>